<sequence>MYKTYARISSGESQLLLCSRRTNMASNTQAGSVIFTVCALTFFSTVSSQTLSTTFNQVFDSQTSTVTIVPPATASQKPSDQTSTFTSVKPSITSQKPSHQTFTVTSVKPTTAFPKPSNQKESTATTAQPTTVSRKLSDQTFTATMTVQPTTASRKPSDQTVTVTFVEPTTVSPKPSHQTSVVNSVQATTASTTPSDKTSTATSVKPTTAFPKPSSQTSTVISLQTTSASRTPSDATSTAFTLQPATASQKPSDQTSPVTTVQSTTASRNFPDQTLTVTSVKPTSTFLKTSNQISSVTTVQPTSASRKPFDQASTVTSLQTTTASRTPSDKRSTAITVQPPTASRKPSDQTSPVTTVQPTTASPSFPDQTLTVTSVKPTSAFPKTSNQISSVTTVQPTSSSRKPFDQASTVTSLQTTTASRTPSDKTSTVTTVHSPTTVSPKPSDQSSTVTSVKPTTSSQKPSAQTTIVSTKQPITASPKPPIQRTCNLCFADGGTLAENLDICNKIQTVHTCSTNEFLNLGSTHCYTAALTYKLKYKKHSNLAVRSQFFSSMNRTLIVRGCANCTDQTVSCRTRFNSMFNQASNPVRFSFLDCVIKYCIGNNCNNQRVSSFEDKTPESCPLDDEAFPTPRKPSSEEQKQALQMSLSGATEFAWRNQIEKTFKEAIALATTEYCTENKTSCALKDRRRRSPSSGVNYTADQVHLLPGYPNSNLPGFLTVAFYVQQPPGLSIGNSSVLPRDTLLAIVLTFKSKLEGAIGVNISDVEYWLKPSTTPGISPSPPVNTDSKVWKWIVIGVGAFLILVLFGVLFKCWRRKKNSRERPRWIFAFDKPRKSMKNYSNANREVNRAADSAL</sequence>
<name>A0ABN8Q183_9CNID</name>
<feature type="compositionally biased region" description="Low complexity" evidence="1">
    <location>
        <begin position="349"/>
        <end position="364"/>
    </location>
</feature>
<feature type="compositionally biased region" description="Polar residues" evidence="1">
    <location>
        <begin position="406"/>
        <end position="421"/>
    </location>
</feature>
<evidence type="ECO:0000256" key="2">
    <source>
        <dbReference type="SAM" id="Phobius"/>
    </source>
</evidence>
<protein>
    <submittedName>
        <fullName evidence="3">Uncharacterized protein</fullName>
    </submittedName>
</protein>
<proteinExistence type="predicted"/>
<comment type="caution">
    <text evidence="3">The sequence shown here is derived from an EMBL/GenBank/DDBJ whole genome shotgun (WGS) entry which is preliminary data.</text>
</comment>
<feature type="region of interest" description="Disordered" evidence="1">
    <location>
        <begin position="71"/>
        <end position="137"/>
    </location>
</feature>
<keyword evidence="2" id="KW-0472">Membrane</keyword>
<feature type="compositionally biased region" description="Polar residues" evidence="1">
    <location>
        <begin position="71"/>
        <end position="109"/>
    </location>
</feature>
<gene>
    <name evidence="3" type="ORF">PEVE_00001628</name>
</gene>
<dbReference type="EMBL" id="CALNXI010001092">
    <property type="protein sequence ID" value="CAH3155141.1"/>
    <property type="molecule type" value="Genomic_DNA"/>
</dbReference>
<feature type="compositionally biased region" description="Polar residues" evidence="1">
    <location>
        <begin position="292"/>
        <end position="326"/>
    </location>
</feature>
<feature type="compositionally biased region" description="Polar residues" evidence="1">
    <location>
        <begin position="365"/>
        <end position="388"/>
    </location>
</feature>
<dbReference type="Proteomes" id="UP001159427">
    <property type="component" value="Unassembled WGS sequence"/>
</dbReference>
<keyword evidence="4" id="KW-1185">Reference proteome</keyword>
<feature type="region of interest" description="Disordered" evidence="1">
    <location>
        <begin position="292"/>
        <end position="479"/>
    </location>
</feature>
<feature type="transmembrane region" description="Helical" evidence="2">
    <location>
        <begin position="787"/>
        <end position="808"/>
    </location>
</feature>
<feature type="region of interest" description="Disordered" evidence="1">
    <location>
        <begin position="168"/>
        <end position="267"/>
    </location>
</feature>
<evidence type="ECO:0000256" key="1">
    <source>
        <dbReference type="SAM" id="MobiDB-lite"/>
    </source>
</evidence>
<reference evidence="3 4" key="1">
    <citation type="submission" date="2022-05" db="EMBL/GenBank/DDBJ databases">
        <authorList>
            <consortium name="Genoscope - CEA"/>
            <person name="William W."/>
        </authorList>
    </citation>
    <scope>NUCLEOTIDE SEQUENCE [LARGE SCALE GENOMIC DNA]</scope>
</reference>
<organism evidence="3 4">
    <name type="scientific">Porites evermanni</name>
    <dbReference type="NCBI Taxonomy" id="104178"/>
    <lineage>
        <taxon>Eukaryota</taxon>
        <taxon>Metazoa</taxon>
        <taxon>Cnidaria</taxon>
        <taxon>Anthozoa</taxon>
        <taxon>Hexacorallia</taxon>
        <taxon>Scleractinia</taxon>
        <taxon>Fungiina</taxon>
        <taxon>Poritidae</taxon>
        <taxon>Porites</taxon>
    </lineage>
</organism>
<keyword evidence="2" id="KW-0812">Transmembrane</keyword>
<feature type="region of interest" description="Disordered" evidence="1">
    <location>
        <begin position="610"/>
        <end position="640"/>
    </location>
</feature>
<feature type="compositionally biased region" description="Polar residues" evidence="1">
    <location>
        <begin position="213"/>
        <end position="253"/>
    </location>
</feature>
<feature type="compositionally biased region" description="Low complexity" evidence="1">
    <location>
        <begin position="389"/>
        <end position="400"/>
    </location>
</feature>
<feature type="compositionally biased region" description="Polar residues" evidence="1">
    <location>
        <begin position="463"/>
        <end position="475"/>
    </location>
</feature>
<evidence type="ECO:0000313" key="4">
    <source>
        <dbReference type="Proteomes" id="UP001159427"/>
    </source>
</evidence>
<feature type="compositionally biased region" description="Low complexity" evidence="1">
    <location>
        <begin position="425"/>
        <end position="462"/>
    </location>
</feature>
<evidence type="ECO:0000313" key="3">
    <source>
        <dbReference type="EMBL" id="CAH3155141.1"/>
    </source>
</evidence>
<feature type="compositionally biased region" description="Polar residues" evidence="1">
    <location>
        <begin position="116"/>
        <end position="137"/>
    </location>
</feature>
<feature type="compositionally biased region" description="Low complexity" evidence="1">
    <location>
        <begin position="254"/>
        <end position="265"/>
    </location>
</feature>
<keyword evidence="2" id="KW-1133">Transmembrane helix</keyword>
<feature type="compositionally biased region" description="Polar residues" evidence="1">
    <location>
        <begin position="172"/>
        <end position="206"/>
    </location>
</feature>
<accession>A0ABN8Q183</accession>